<evidence type="ECO:0000256" key="11">
    <source>
        <dbReference type="ARBA" id="ARBA00023136"/>
    </source>
</evidence>
<dbReference type="Pfam" id="PF01292">
    <property type="entry name" value="Ni_hydr_CYTB"/>
    <property type="match status" value="1"/>
</dbReference>
<dbReference type="PANTHER" id="PTHR30529">
    <property type="entry name" value="CYTOCHROME B561"/>
    <property type="match status" value="1"/>
</dbReference>
<proteinExistence type="inferred from homology"/>
<evidence type="ECO:0000256" key="12">
    <source>
        <dbReference type="ARBA" id="ARBA00037975"/>
    </source>
</evidence>
<keyword evidence="11 13" id="KW-0472">Membrane</keyword>
<keyword evidence="8" id="KW-0249">Electron transport</keyword>
<dbReference type="AlphaFoldDB" id="A0AA42H3H1"/>
<evidence type="ECO:0000259" key="14">
    <source>
        <dbReference type="Pfam" id="PF01292"/>
    </source>
</evidence>
<evidence type="ECO:0000256" key="6">
    <source>
        <dbReference type="ARBA" id="ARBA00022692"/>
    </source>
</evidence>
<dbReference type="GO" id="GO:0005886">
    <property type="term" value="C:plasma membrane"/>
    <property type="evidence" value="ECO:0007669"/>
    <property type="project" value="UniProtKB-SubCell"/>
</dbReference>
<keyword evidence="6 13" id="KW-0812">Transmembrane</keyword>
<evidence type="ECO:0000256" key="10">
    <source>
        <dbReference type="ARBA" id="ARBA00023004"/>
    </source>
</evidence>
<dbReference type="GO" id="GO:0046872">
    <property type="term" value="F:metal ion binding"/>
    <property type="evidence" value="ECO:0007669"/>
    <property type="project" value="UniProtKB-KW"/>
</dbReference>
<evidence type="ECO:0000256" key="7">
    <source>
        <dbReference type="ARBA" id="ARBA00022723"/>
    </source>
</evidence>
<evidence type="ECO:0000256" key="2">
    <source>
        <dbReference type="ARBA" id="ARBA00004651"/>
    </source>
</evidence>
<feature type="transmembrane region" description="Helical" evidence="13">
    <location>
        <begin position="148"/>
        <end position="171"/>
    </location>
</feature>
<dbReference type="GO" id="GO:0022904">
    <property type="term" value="P:respiratory electron transport chain"/>
    <property type="evidence" value="ECO:0007669"/>
    <property type="project" value="InterPro"/>
</dbReference>
<keyword evidence="9 13" id="KW-1133">Transmembrane helix</keyword>
<comment type="cofactor">
    <cofactor evidence="1">
        <name>heme b</name>
        <dbReference type="ChEBI" id="CHEBI:60344"/>
    </cofactor>
</comment>
<comment type="subcellular location">
    <subcellularLocation>
        <location evidence="2">Cell membrane</location>
        <topology evidence="2">Multi-pass membrane protein</topology>
    </subcellularLocation>
</comment>
<keyword evidence="7" id="KW-0479">Metal-binding</keyword>
<dbReference type="Proteomes" id="UP001158087">
    <property type="component" value="Unassembled WGS sequence"/>
</dbReference>
<feature type="transmembrane region" description="Helical" evidence="13">
    <location>
        <begin position="90"/>
        <end position="111"/>
    </location>
</feature>
<dbReference type="InterPro" id="IPR011577">
    <property type="entry name" value="Cyt_b561_bac/Ni-Hgenase"/>
</dbReference>
<dbReference type="InterPro" id="IPR016174">
    <property type="entry name" value="Di-haem_cyt_TM"/>
</dbReference>
<evidence type="ECO:0000256" key="3">
    <source>
        <dbReference type="ARBA" id="ARBA00022448"/>
    </source>
</evidence>
<evidence type="ECO:0000256" key="9">
    <source>
        <dbReference type="ARBA" id="ARBA00022989"/>
    </source>
</evidence>
<keyword evidence="5" id="KW-0349">Heme</keyword>
<dbReference type="PANTHER" id="PTHR30529:SF7">
    <property type="entry name" value="CYTOCHROME B561 BACTERIAL_NI-HYDROGENASE DOMAIN-CONTAINING PROTEIN"/>
    <property type="match status" value="1"/>
</dbReference>
<keyword evidence="3" id="KW-0813">Transport</keyword>
<comment type="similarity">
    <text evidence="12">Belongs to the cytochrome b561 family.</text>
</comment>
<evidence type="ECO:0000256" key="4">
    <source>
        <dbReference type="ARBA" id="ARBA00022475"/>
    </source>
</evidence>
<keyword evidence="4" id="KW-1003">Cell membrane</keyword>
<evidence type="ECO:0000256" key="1">
    <source>
        <dbReference type="ARBA" id="ARBA00001970"/>
    </source>
</evidence>
<evidence type="ECO:0000256" key="13">
    <source>
        <dbReference type="SAM" id="Phobius"/>
    </source>
</evidence>
<evidence type="ECO:0000256" key="8">
    <source>
        <dbReference type="ARBA" id="ARBA00022982"/>
    </source>
</evidence>
<feature type="domain" description="Cytochrome b561 bacterial/Ni-hydrogenase" evidence="14">
    <location>
        <begin position="14"/>
        <end position="181"/>
    </location>
</feature>
<dbReference type="InterPro" id="IPR052168">
    <property type="entry name" value="Cytochrome_b561_oxidase"/>
</dbReference>
<accession>A0AA42H3H1</accession>
<gene>
    <name evidence="15" type="ORF">N7376_20850</name>
</gene>
<dbReference type="SUPFAM" id="SSF81342">
    <property type="entry name" value="Transmembrane di-heme cytochromes"/>
    <property type="match status" value="1"/>
</dbReference>
<sequence length="191" mass="21040">MKKNTVLWDGPAGYGPVSRIFHWSMAFLFFCQFVIAITLFFSGDGPVGNLLWPIHQQLGFFLFLLVFARGIWGVLNLAHRPPKQGLSGKLATLGHLVIYALMITVPALALLRASGDEYGFSFLGIQIFKPTGTENTALTAPGNALHSLLGWVLLVVVVGHAAMALFHHFVLRDDTLHKMTGHKPENLRPKP</sequence>
<evidence type="ECO:0000313" key="16">
    <source>
        <dbReference type="Proteomes" id="UP001158087"/>
    </source>
</evidence>
<evidence type="ECO:0000256" key="5">
    <source>
        <dbReference type="ARBA" id="ARBA00022617"/>
    </source>
</evidence>
<keyword evidence="10" id="KW-0408">Iron</keyword>
<evidence type="ECO:0000313" key="15">
    <source>
        <dbReference type="EMBL" id="MDH0126424.1"/>
    </source>
</evidence>
<feature type="transmembrane region" description="Helical" evidence="13">
    <location>
        <begin position="20"/>
        <end position="40"/>
    </location>
</feature>
<organism evidence="15 16">
    <name type="scientific">Brucella intermedia GD04153</name>
    <dbReference type="NCBI Taxonomy" id="2975438"/>
    <lineage>
        <taxon>Bacteria</taxon>
        <taxon>Pseudomonadati</taxon>
        <taxon>Pseudomonadota</taxon>
        <taxon>Alphaproteobacteria</taxon>
        <taxon>Hyphomicrobiales</taxon>
        <taxon>Brucellaceae</taxon>
        <taxon>Brucella/Ochrobactrum group</taxon>
        <taxon>Brucella</taxon>
    </lineage>
</organism>
<dbReference type="EMBL" id="JAODYY010000012">
    <property type="protein sequence ID" value="MDH0126424.1"/>
    <property type="molecule type" value="Genomic_DNA"/>
</dbReference>
<feature type="transmembrane region" description="Helical" evidence="13">
    <location>
        <begin position="60"/>
        <end position="78"/>
    </location>
</feature>
<dbReference type="GO" id="GO:0009055">
    <property type="term" value="F:electron transfer activity"/>
    <property type="evidence" value="ECO:0007669"/>
    <property type="project" value="InterPro"/>
</dbReference>
<dbReference type="GO" id="GO:0020037">
    <property type="term" value="F:heme binding"/>
    <property type="evidence" value="ECO:0007669"/>
    <property type="project" value="TreeGrafter"/>
</dbReference>
<comment type="caution">
    <text evidence="15">The sequence shown here is derived from an EMBL/GenBank/DDBJ whole genome shotgun (WGS) entry which is preliminary data.</text>
</comment>
<protein>
    <submittedName>
        <fullName evidence="15">Cytochrome b</fullName>
    </submittedName>
</protein>
<reference evidence="15" key="1">
    <citation type="submission" date="2022-09" db="EMBL/GenBank/DDBJ databases">
        <title>Intensive care unit water sources are persistently colonized with multi-drug resistant bacteria and are the site of extensive horizontal gene transfer of antibiotic resistance genes.</title>
        <authorList>
            <person name="Diorio-Toth L."/>
        </authorList>
    </citation>
    <scope>NUCLEOTIDE SEQUENCE</scope>
    <source>
        <strain evidence="15">GD04153</strain>
    </source>
</reference>
<name>A0AA42H3H1_9HYPH</name>